<keyword evidence="5" id="KW-0012">Acyltransferase</keyword>
<reference evidence="5 6" key="1">
    <citation type="submission" date="2011-05" db="EMBL/GenBank/DDBJ databases">
        <title>Complete sequence of Isoptericola variabilis 225.</title>
        <authorList>
            <consortium name="US DOE Joint Genome Institute"/>
            <person name="Lucas S."/>
            <person name="Han J."/>
            <person name="Lapidus A."/>
            <person name="Cheng J.-F."/>
            <person name="Goodwin L."/>
            <person name="Pitluck S."/>
            <person name="Peters L."/>
            <person name="Mikhailova N."/>
            <person name="Zeytun A."/>
            <person name="Han C."/>
            <person name="Tapia R."/>
            <person name="Land M."/>
            <person name="Hauser L."/>
            <person name="Kyrpides N."/>
            <person name="Ivanova N."/>
            <person name="Pagani I."/>
            <person name="Siebers A."/>
            <person name="Allgaier M."/>
            <person name="Thelen M."/>
            <person name="Hugenholtz P."/>
            <person name="Gladden J."/>
            <person name="Woyke T."/>
        </authorList>
    </citation>
    <scope>NUCLEOTIDE SEQUENCE [LARGE SCALE GENOMIC DNA]</scope>
    <source>
        <strain evidence="6">225</strain>
    </source>
</reference>
<evidence type="ECO:0000256" key="2">
    <source>
        <dbReference type="SAM" id="Phobius"/>
    </source>
</evidence>
<feature type="transmembrane region" description="Helical" evidence="2">
    <location>
        <begin position="168"/>
        <end position="185"/>
    </location>
</feature>
<feature type="transmembrane region" description="Helical" evidence="2">
    <location>
        <begin position="330"/>
        <end position="353"/>
    </location>
</feature>
<proteinExistence type="predicted"/>
<keyword evidence="2" id="KW-1133">Transmembrane helix</keyword>
<feature type="domain" description="SGNH" evidence="4">
    <location>
        <begin position="484"/>
        <end position="709"/>
    </location>
</feature>
<feature type="domain" description="Acyltransferase 3" evidence="3">
    <location>
        <begin position="30"/>
        <end position="376"/>
    </location>
</feature>
<dbReference type="PANTHER" id="PTHR23028">
    <property type="entry name" value="ACETYLTRANSFERASE"/>
    <property type="match status" value="1"/>
</dbReference>
<dbReference type="GO" id="GO:0016020">
    <property type="term" value="C:membrane"/>
    <property type="evidence" value="ECO:0007669"/>
    <property type="project" value="TreeGrafter"/>
</dbReference>
<feature type="transmembrane region" description="Helical" evidence="2">
    <location>
        <begin position="233"/>
        <end position="258"/>
    </location>
</feature>
<feature type="transmembrane region" description="Helical" evidence="2">
    <location>
        <begin position="270"/>
        <end position="288"/>
    </location>
</feature>
<keyword evidence="5" id="KW-0808">Transferase</keyword>
<evidence type="ECO:0000259" key="3">
    <source>
        <dbReference type="Pfam" id="PF01757"/>
    </source>
</evidence>
<keyword evidence="2" id="KW-0812">Transmembrane</keyword>
<dbReference type="InterPro" id="IPR043968">
    <property type="entry name" value="SGNH"/>
</dbReference>
<gene>
    <name evidence="5" type="ordered locus">Isova_2376</name>
</gene>
<evidence type="ECO:0000256" key="1">
    <source>
        <dbReference type="SAM" id="MobiDB-lite"/>
    </source>
</evidence>
<dbReference type="GO" id="GO:0016747">
    <property type="term" value="F:acyltransferase activity, transferring groups other than amino-acyl groups"/>
    <property type="evidence" value="ECO:0007669"/>
    <property type="project" value="InterPro"/>
</dbReference>
<evidence type="ECO:0000313" key="6">
    <source>
        <dbReference type="Proteomes" id="UP000009236"/>
    </source>
</evidence>
<dbReference type="PANTHER" id="PTHR23028:SF53">
    <property type="entry name" value="ACYL_TRANSF_3 DOMAIN-CONTAINING PROTEIN"/>
    <property type="match status" value="1"/>
</dbReference>
<feature type="region of interest" description="Disordered" evidence="1">
    <location>
        <begin position="1"/>
        <end position="28"/>
    </location>
</feature>
<dbReference type="RefSeq" id="WP_013839482.1">
    <property type="nucleotide sequence ID" value="NC_015588.1"/>
</dbReference>
<feature type="transmembrane region" description="Helical" evidence="2">
    <location>
        <begin position="55"/>
        <end position="76"/>
    </location>
</feature>
<feature type="transmembrane region" description="Helical" evidence="2">
    <location>
        <begin position="206"/>
        <end position="227"/>
    </location>
</feature>
<dbReference type="eggNOG" id="COG1835">
    <property type="taxonomic scope" value="Bacteria"/>
</dbReference>
<keyword evidence="2" id="KW-0472">Membrane</keyword>
<feature type="transmembrane region" description="Helical" evidence="2">
    <location>
        <begin position="97"/>
        <end position="116"/>
    </location>
</feature>
<evidence type="ECO:0000259" key="4">
    <source>
        <dbReference type="Pfam" id="PF19040"/>
    </source>
</evidence>
<name>F6FRN3_ISOV2</name>
<protein>
    <submittedName>
        <fullName evidence="5">Acyltransferase 3</fullName>
    </submittedName>
</protein>
<dbReference type="EMBL" id="CP002810">
    <property type="protein sequence ID" value="AEG45091.1"/>
    <property type="molecule type" value="Genomic_DNA"/>
</dbReference>
<accession>F6FRN3</accession>
<dbReference type="Proteomes" id="UP000009236">
    <property type="component" value="Chromosome"/>
</dbReference>
<feature type="transmembrane region" description="Helical" evidence="2">
    <location>
        <begin position="397"/>
        <end position="416"/>
    </location>
</feature>
<dbReference type="STRING" id="743718.Isova_2376"/>
<keyword evidence="6" id="KW-1185">Reference proteome</keyword>
<evidence type="ECO:0000313" key="5">
    <source>
        <dbReference type="EMBL" id="AEG45091.1"/>
    </source>
</evidence>
<dbReference type="HOGENOM" id="CLU_005679_10_1_11"/>
<dbReference type="KEGG" id="iva:Isova_2376"/>
<dbReference type="GO" id="GO:0009103">
    <property type="term" value="P:lipopolysaccharide biosynthetic process"/>
    <property type="evidence" value="ECO:0007669"/>
    <property type="project" value="TreeGrafter"/>
</dbReference>
<dbReference type="AlphaFoldDB" id="F6FRN3"/>
<dbReference type="InterPro" id="IPR050879">
    <property type="entry name" value="Acyltransferase_3"/>
</dbReference>
<sequence>MSAPAAALERRADATPGGSPPGRAPSAPRADIQGLRALAVAAVLAYHVWPSAVPGGYVGVDVFFVLSGFLITSHLVRRPLRTAGDLLEFWARRVRRLVPAASLVLLVTLVAAVVWLPATVRADVGREALAAVLYVENWALARSATDYLAADELHTPVQHYWSLSVEEQFYLVWPVALAVAGWLLVRGSRALRRRAPADRERARDAAVAALVVAALVVATSLAWSVHLTATDPAAAYFVSTTRAWELGLGGLLAAIVALRPVRPGPAGRAVLAWTGLLLVGVAVATFDARTPFPGWTALVPTVGTALVVAAAADGVAAGPGSVLGRRAVRWLGDVSYSVYLWHWPVVVVAPFVLGRPPGLAEQLAAVALTLVLAALTKRFVEDPVRRDRRLARRKVSTFGLLALATLVVGAAALVVVDRATAAEHEAADVVAHRLAAAGPCAGAGAVRDPSCTVGSLLTPPEFAAEDKPAPYADGCWNNAPFTTRHTCTYSGTDRSEQPSARVALVGNSHAGHWLPALEDVVAEDGWQLTTYLQSVCYPVDRPLAFDDAEETEGCLGTNRWAVRSVVEGGYDLVVMSARTNQSLAGVAQRDQAAAAQEAYAETLEAFTAAGIPVLVLRDTPAMPGDVPDCVASRPDDVAACGAPRSTALEPDPLAAAASDDDTGLVRLVEVTDLMCDARRCHAVVGGVVAYFDHGHLTATFARTLAPEVAAGARAALAGAG</sequence>
<feature type="transmembrane region" description="Helical" evidence="2">
    <location>
        <begin position="294"/>
        <end position="318"/>
    </location>
</feature>
<organism evidence="6">
    <name type="scientific">Isoptericola variabilis (strain 225)</name>
    <dbReference type="NCBI Taxonomy" id="743718"/>
    <lineage>
        <taxon>Bacteria</taxon>
        <taxon>Bacillati</taxon>
        <taxon>Actinomycetota</taxon>
        <taxon>Actinomycetes</taxon>
        <taxon>Micrococcales</taxon>
        <taxon>Promicromonosporaceae</taxon>
        <taxon>Isoptericola</taxon>
    </lineage>
</organism>
<dbReference type="Pfam" id="PF19040">
    <property type="entry name" value="SGNH"/>
    <property type="match status" value="1"/>
</dbReference>
<dbReference type="InterPro" id="IPR002656">
    <property type="entry name" value="Acyl_transf_3_dom"/>
</dbReference>
<dbReference type="Pfam" id="PF01757">
    <property type="entry name" value="Acyl_transf_3"/>
    <property type="match status" value="1"/>
</dbReference>
<feature type="transmembrane region" description="Helical" evidence="2">
    <location>
        <begin position="359"/>
        <end position="376"/>
    </location>
</feature>